<dbReference type="AlphaFoldDB" id="K3WB88"/>
<dbReference type="Pfam" id="PF10994">
    <property type="entry name" value="DUF2817"/>
    <property type="match status" value="1"/>
</dbReference>
<name>K3WB88_GLOUD</name>
<accession>K3WB88</accession>
<feature type="signal peptide" evidence="1">
    <location>
        <begin position="1"/>
        <end position="23"/>
    </location>
</feature>
<proteinExistence type="predicted"/>
<sequence>MPSGVSLVAIAAAALLAFAFHAANDFAPIDTYFPPHKIDVSVERHFTSTYYDARALFRARTHNVTDAKLYTLPLPGYEDVDLSIDVTVVPGSSARALVHISGTHGVEGFAGSGIQSALLERLSGGKKRSKDASTLVFVHALNPYGFAKLRRFNENNVDLNRNFLTPEEFKARIAKDPNTFGYVDMLEVLNPPNPVTWSSLATTLYGVVRGEVTYGQGATKRAAVCGNYHFPKTIFYGGDKQQASGALLQQFLQDHLDYEHLQQVGVIDVHTGLGPPGVDTLMLNASADRDQVKRIFPDGNVVITGDEDDDASKGYDGVAGLLCNGFRWFLPKHVTNVCVTQEFGTAPFFSVFKALVEENAMFHYAPSRRLPYADKLRDAFYLHRSYKWKTDLVERGLRIFDQLEAHIASSKK</sequence>
<dbReference type="EnsemblProtists" id="PYU1_T002229">
    <property type="protein sequence ID" value="PYU1_T002229"/>
    <property type="gene ID" value="PYU1_G002226"/>
</dbReference>
<evidence type="ECO:0008006" key="4">
    <source>
        <dbReference type="Google" id="ProtNLM"/>
    </source>
</evidence>
<keyword evidence="3" id="KW-1185">Reference proteome</keyword>
<dbReference type="CDD" id="cd06233">
    <property type="entry name" value="M14-like"/>
    <property type="match status" value="1"/>
</dbReference>
<dbReference type="VEuPathDB" id="FungiDB:PYU1_G002226"/>
<reference evidence="3" key="1">
    <citation type="journal article" date="2010" name="Genome Biol.">
        <title>Genome sequence of the necrotrophic plant pathogen Pythium ultimum reveals original pathogenicity mechanisms and effector repertoire.</title>
        <authorList>
            <person name="Levesque C.A."/>
            <person name="Brouwer H."/>
            <person name="Cano L."/>
            <person name="Hamilton J.P."/>
            <person name="Holt C."/>
            <person name="Huitema E."/>
            <person name="Raffaele S."/>
            <person name="Robideau G.P."/>
            <person name="Thines M."/>
            <person name="Win J."/>
            <person name="Zerillo M.M."/>
            <person name="Beakes G.W."/>
            <person name="Boore J.L."/>
            <person name="Busam D."/>
            <person name="Dumas B."/>
            <person name="Ferriera S."/>
            <person name="Fuerstenberg S.I."/>
            <person name="Gachon C.M."/>
            <person name="Gaulin E."/>
            <person name="Govers F."/>
            <person name="Grenville-Briggs L."/>
            <person name="Horner N."/>
            <person name="Hostetler J."/>
            <person name="Jiang R.H."/>
            <person name="Johnson J."/>
            <person name="Krajaejun T."/>
            <person name="Lin H."/>
            <person name="Meijer H.J."/>
            <person name="Moore B."/>
            <person name="Morris P."/>
            <person name="Phuntmart V."/>
            <person name="Puiu D."/>
            <person name="Shetty J."/>
            <person name="Stajich J.E."/>
            <person name="Tripathy S."/>
            <person name="Wawra S."/>
            <person name="van West P."/>
            <person name="Whitty B.R."/>
            <person name="Coutinho P.M."/>
            <person name="Henrissat B."/>
            <person name="Martin F."/>
            <person name="Thomas P.D."/>
            <person name="Tyler B.M."/>
            <person name="De Vries R.P."/>
            <person name="Kamoun S."/>
            <person name="Yandell M."/>
            <person name="Tisserat N."/>
            <person name="Buell C.R."/>
        </authorList>
    </citation>
    <scope>NUCLEOTIDE SEQUENCE</scope>
    <source>
        <strain evidence="3">DAOM:BR144</strain>
    </source>
</reference>
<dbReference type="InterPro" id="IPR021259">
    <property type="entry name" value="DUF2817"/>
</dbReference>
<dbReference type="HOGENOM" id="CLU_055736_0_0_1"/>
<keyword evidence="1" id="KW-0732">Signal</keyword>
<reference evidence="2" key="3">
    <citation type="submission" date="2014-11" db="UniProtKB">
        <authorList>
            <consortium name="EnsemblProtists"/>
        </authorList>
    </citation>
    <scope>IDENTIFICATION</scope>
    <source>
        <strain evidence="2">DAOM BR144</strain>
    </source>
</reference>
<reference evidence="3" key="2">
    <citation type="submission" date="2010-04" db="EMBL/GenBank/DDBJ databases">
        <authorList>
            <person name="Buell R."/>
            <person name="Hamilton J."/>
            <person name="Hostetler J."/>
        </authorList>
    </citation>
    <scope>NUCLEOTIDE SEQUENCE [LARGE SCALE GENOMIC DNA]</scope>
    <source>
        <strain evidence="3">DAOM:BR144</strain>
    </source>
</reference>
<dbReference type="Proteomes" id="UP000019132">
    <property type="component" value="Unassembled WGS sequence"/>
</dbReference>
<dbReference type="OMA" id="KGMVYAQ"/>
<evidence type="ECO:0000313" key="3">
    <source>
        <dbReference type="Proteomes" id="UP000019132"/>
    </source>
</evidence>
<evidence type="ECO:0000256" key="1">
    <source>
        <dbReference type="SAM" id="SignalP"/>
    </source>
</evidence>
<feature type="chain" id="PRO_5003867464" description="DUF2817 domain-containing protein" evidence="1">
    <location>
        <begin position="24"/>
        <end position="412"/>
    </location>
</feature>
<dbReference type="SUPFAM" id="SSF53187">
    <property type="entry name" value="Zn-dependent exopeptidases"/>
    <property type="match status" value="1"/>
</dbReference>
<evidence type="ECO:0000313" key="2">
    <source>
        <dbReference type="EnsemblProtists" id="PYU1_T002229"/>
    </source>
</evidence>
<organism evidence="2 3">
    <name type="scientific">Globisporangium ultimum (strain ATCC 200006 / CBS 805.95 / DAOM BR144)</name>
    <name type="common">Pythium ultimum</name>
    <dbReference type="NCBI Taxonomy" id="431595"/>
    <lineage>
        <taxon>Eukaryota</taxon>
        <taxon>Sar</taxon>
        <taxon>Stramenopiles</taxon>
        <taxon>Oomycota</taxon>
        <taxon>Peronosporomycetes</taxon>
        <taxon>Pythiales</taxon>
        <taxon>Pythiaceae</taxon>
        <taxon>Globisporangium</taxon>
    </lineage>
</organism>
<protein>
    <recommendedName>
        <fullName evidence="4">DUF2817 domain-containing protein</fullName>
    </recommendedName>
</protein>
<dbReference type="eggNOG" id="ENOG502RV57">
    <property type="taxonomic scope" value="Eukaryota"/>
</dbReference>
<dbReference type="InParanoid" id="K3WB88"/>
<dbReference type="Gene3D" id="3.40.630.10">
    <property type="entry name" value="Zn peptidases"/>
    <property type="match status" value="1"/>
</dbReference>